<gene>
    <name evidence="1" type="ORF">UFOPK3547_01507</name>
</gene>
<protein>
    <submittedName>
        <fullName evidence="1">Unannotated protein</fullName>
    </submittedName>
</protein>
<evidence type="ECO:0000313" key="1">
    <source>
        <dbReference type="EMBL" id="CAB4346887.1"/>
    </source>
</evidence>
<name>A0A6J6A1J5_9ZZZZ</name>
<proteinExistence type="predicted"/>
<accession>A0A6J6A1J5</accession>
<dbReference type="EMBL" id="CAESAN010000157">
    <property type="protein sequence ID" value="CAB4346887.1"/>
    <property type="molecule type" value="Genomic_DNA"/>
</dbReference>
<reference evidence="1" key="1">
    <citation type="submission" date="2020-05" db="EMBL/GenBank/DDBJ databases">
        <authorList>
            <person name="Chiriac C."/>
            <person name="Salcher M."/>
            <person name="Ghai R."/>
            <person name="Kavagutti S V."/>
        </authorList>
    </citation>
    <scope>NUCLEOTIDE SEQUENCE</scope>
</reference>
<dbReference type="AlphaFoldDB" id="A0A6J6A1J5"/>
<organism evidence="1">
    <name type="scientific">freshwater metagenome</name>
    <dbReference type="NCBI Taxonomy" id="449393"/>
    <lineage>
        <taxon>unclassified sequences</taxon>
        <taxon>metagenomes</taxon>
        <taxon>ecological metagenomes</taxon>
    </lineage>
</organism>
<sequence>MGDKRLAVRSEPEGEVAVAFATVTLGLQRRRGALADEQPLMLGERVDDSALKQCPDIVAVPLTGGAYHSATPPRDEPLNQRDIHHVATESVTPRHDQDVAALHGVESVGQGWSVFKTQLAAQLVRERPD</sequence>